<dbReference type="PANTHER" id="PTHR30385:SF4">
    <property type="entry name" value="RNA POLYMERASE SIGMA-E FACTOR"/>
    <property type="match status" value="1"/>
</dbReference>
<dbReference type="Pfam" id="PF04542">
    <property type="entry name" value="Sigma70_r2"/>
    <property type="match status" value="1"/>
</dbReference>
<organism evidence="6 7">
    <name type="scientific">Cyanobium gracile UHCC 0139</name>
    <dbReference type="NCBI Taxonomy" id="3110308"/>
    <lineage>
        <taxon>Bacteria</taxon>
        <taxon>Bacillati</taxon>
        <taxon>Cyanobacteriota</taxon>
        <taxon>Cyanophyceae</taxon>
        <taxon>Synechococcales</taxon>
        <taxon>Prochlorococcaceae</taxon>
        <taxon>Cyanobium</taxon>
    </lineage>
</organism>
<gene>
    <name evidence="6" type="ORF">VB738_04790</name>
</gene>
<evidence type="ECO:0000313" key="7">
    <source>
        <dbReference type="Proteomes" id="UP001304461"/>
    </source>
</evidence>
<evidence type="ECO:0000256" key="3">
    <source>
        <dbReference type="ARBA" id="ARBA00023125"/>
    </source>
</evidence>
<dbReference type="InterPro" id="IPR014284">
    <property type="entry name" value="RNA_pol_sigma-70_dom"/>
</dbReference>
<name>A0ABU5RS56_9CYAN</name>
<reference evidence="6 7" key="1">
    <citation type="submission" date="2023-12" db="EMBL/GenBank/DDBJ databases">
        <title>Baltic Sea Cyanobacteria.</title>
        <authorList>
            <person name="Delbaje E."/>
            <person name="Fewer D.P."/>
            <person name="Shishido T.K."/>
        </authorList>
    </citation>
    <scope>NUCLEOTIDE SEQUENCE [LARGE SCALE GENOMIC DNA]</scope>
    <source>
        <strain evidence="6 7">UHCC 0139</strain>
    </source>
</reference>
<evidence type="ECO:0000313" key="6">
    <source>
        <dbReference type="EMBL" id="MEA5390576.1"/>
    </source>
</evidence>
<accession>A0ABU5RS56</accession>
<dbReference type="InterPro" id="IPR007630">
    <property type="entry name" value="RNA_pol_sigma70_r4"/>
</dbReference>
<evidence type="ECO:0000256" key="4">
    <source>
        <dbReference type="ARBA" id="ARBA00023163"/>
    </source>
</evidence>
<dbReference type="InterPro" id="IPR007627">
    <property type="entry name" value="RNA_pol_sigma70_r2"/>
</dbReference>
<dbReference type="Pfam" id="PF04545">
    <property type="entry name" value="Sigma70_r4"/>
    <property type="match status" value="1"/>
</dbReference>
<dbReference type="InterPro" id="IPR036388">
    <property type="entry name" value="WH-like_DNA-bd_sf"/>
</dbReference>
<dbReference type="InterPro" id="IPR013325">
    <property type="entry name" value="RNA_pol_sigma_r2"/>
</dbReference>
<keyword evidence="1" id="KW-0805">Transcription regulation</keyword>
<comment type="caution">
    <text evidence="6">The sequence shown here is derived from an EMBL/GenBank/DDBJ whole genome shotgun (WGS) entry which is preliminary data.</text>
</comment>
<dbReference type="InterPro" id="IPR000943">
    <property type="entry name" value="RNA_pol_sigma70"/>
</dbReference>
<dbReference type="InterPro" id="IPR013324">
    <property type="entry name" value="RNA_pol_sigma_r3/r4-like"/>
</dbReference>
<dbReference type="PROSITE" id="PS00715">
    <property type="entry name" value="SIGMA70_1"/>
    <property type="match status" value="1"/>
</dbReference>
<keyword evidence="7" id="KW-1185">Reference proteome</keyword>
<evidence type="ECO:0000259" key="5">
    <source>
        <dbReference type="PROSITE" id="PS00715"/>
    </source>
</evidence>
<proteinExistence type="predicted"/>
<evidence type="ECO:0000256" key="1">
    <source>
        <dbReference type="ARBA" id="ARBA00023015"/>
    </source>
</evidence>
<dbReference type="EMBL" id="JAYGHX010000002">
    <property type="protein sequence ID" value="MEA5390576.1"/>
    <property type="molecule type" value="Genomic_DNA"/>
</dbReference>
<dbReference type="RefSeq" id="WP_323304664.1">
    <property type="nucleotide sequence ID" value="NZ_JAYGHX010000002.1"/>
</dbReference>
<feature type="domain" description="RNA polymerase sigma-70" evidence="5">
    <location>
        <begin position="46"/>
        <end position="59"/>
    </location>
</feature>
<dbReference type="NCBIfam" id="TIGR02937">
    <property type="entry name" value="sigma70-ECF"/>
    <property type="match status" value="1"/>
</dbReference>
<keyword evidence="3" id="KW-0238">DNA-binding</keyword>
<keyword evidence="2" id="KW-0731">Sigma factor</keyword>
<dbReference type="SUPFAM" id="SSF88946">
    <property type="entry name" value="Sigma2 domain of RNA polymerase sigma factors"/>
    <property type="match status" value="1"/>
</dbReference>
<keyword evidence="4" id="KW-0804">Transcription</keyword>
<protein>
    <submittedName>
        <fullName evidence="6">Sigma-70 family RNA polymerase sigma factor</fullName>
    </submittedName>
</protein>
<sequence>MAPSPSCRQALPSDAACRNRRVEQYRAVVRPLALHYSRCSRESVEDLLQVGLMGLIRAAELYREDRRTPFEAFARPHIRGAILHYLRDVAPLVRLPRRQAELQERFNRLSHHPALLADPARAITQLSISMGITPAEWRRLELQRLLARPANLDDPALVEAVAASTASEPCRQEEPGPSVAGLLALLEPRQQLVVRQVVLAGWSYRRLGRQMDVSPMTVKRLLHKGLEQLRLELDARGLTPGGRPDRGASAVPGC</sequence>
<dbReference type="Gene3D" id="1.10.1740.10">
    <property type="match status" value="1"/>
</dbReference>
<dbReference type="SUPFAM" id="SSF88659">
    <property type="entry name" value="Sigma3 and sigma4 domains of RNA polymerase sigma factors"/>
    <property type="match status" value="1"/>
</dbReference>
<evidence type="ECO:0000256" key="2">
    <source>
        <dbReference type="ARBA" id="ARBA00023082"/>
    </source>
</evidence>
<dbReference type="Gene3D" id="1.10.10.10">
    <property type="entry name" value="Winged helix-like DNA-binding domain superfamily/Winged helix DNA-binding domain"/>
    <property type="match status" value="1"/>
</dbReference>
<dbReference type="Proteomes" id="UP001304461">
    <property type="component" value="Unassembled WGS sequence"/>
</dbReference>
<dbReference type="PANTHER" id="PTHR30385">
    <property type="entry name" value="SIGMA FACTOR F FLAGELLAR"/>
    <property type="match status" value="1"/>
</dbReference>